<keyword evidence="3" id="KW-1185">Reference proteome</keyword>
<evidence type="ECO:0000313" key="3">
    <source>
        <dbReference type="Proteomes" id="UP001162162"/>
    </source>
</evidence>
<dbReference type="PANTHER" id="PTHR37984:SF5">
    <property type="entry name" value="PROTEIN NYNRIN-LIKE"/>
    <property type="match status" value="1"/>
</dbReference>
<accession>A0AAV8ZDT3</accession>
<evidence type="ECO:0000259" key="1">
    <source>
        <dbReference type="PROSITE" id="PS50994"/>
    </source>
</evidence>
<dbReference type="Proteomes" id="UP001162162">
    <property type="component" value="Unassembled WGS sequence"/>
</dbReference>
<dbReference type="Gene3D" id="3.30.420.10">
    <property type="entry name" value="Ribonuclease H-like superfamily/Ribonuclease H"/>
    <property type="match status" value="1"/>
</dbReference>
<gene>
    <name evidence="2" type="ORF">NQ318_018083</name>
</gene>
<comment type="caution">
    <text evidence="2">The sequence shown here is derived from an EMBL/GenBank/DDBJ whole genome shotgun (WGS) entry which is preliminary data.</text>
</comment>
<proteinExistence type="predicted"/>
<dbReference type="InterPro" id="IPR012337">
    <property type="entry name" value="RNaseH-like_sf"/>
</dbReference>
<dbReference type="PANTHER" id="PTHR37984">
    <property type="entry name" value="PROTEIN CBG26694"/>
    <property type="match status" value="1"/>
</dbReference>
<dbReference type="InterPro" id="IPR050951">
    <property type="entry name" value="Retrovirus_Pol_polyprotein"/>
</dbReference>
<reference evidence="2" key="1">
    <citation type="journal article" date="2023" name="Insect Mol. Biol.">
        <title>Genome sequencing provides insights into the evolution of gene families encoding plant cell wall-degrading enzymes in longhorned beetles.</title>
        <authorList>
            <person name="Shin N.R."/>
            <person name="Okamura Y."/>
            <person name="Kirsch R."/>
            <person name="Pauchet Y."/>
        </authorList>
    </citation>
    <scope>NUCLEOTIDE SEQUENCE</scope>
    <source>
        <strain evidence="2">AMC_N1</strain>
    </source>
</reference>
<dbReference type="InterPro" id="IPR036397">
    <property type="entry name" value="RNaseH_sf"/>
</dbReference>
<name>A0AAV8ZDT3_9CUCU</name>
<sequence>MIPSIPNNGGPFPETDDGNKYIAVVVDYFSKWVDTYVLPNQEASTAADASITHWIYLFGVPLEVHSDQGTNVELNLFQNVCRTFNNTTTTKGTGNSFFTYHHLLLLAYRSPDHEKTGQTPASIIMGRELRFLCDLKFGCTPGDDVAGENYVSTLCQRVRSSIQRASDRMKETYSVK</sequence>
<dbReference type="GO" id="GO:0003676">
    <property type="term" value="F:nucleic acid binding"/>
    <property type="evidence" value="ECO:0007669"/>
    <property type="project" value="InterPro"/>
</dbReference>
<dbReference type="EMBL" id="JAPWTK010000003">
    <property type="protein sequence ID" value="KAJ8962126.1"/>
    <property type="molecule type" value="Genomic_DNA"/>
</dbReference>
<protein>
    <recommendedName>
        <fullName evidence="1">Integrase catalytic domain-containing protein</fullName>
    </recommendedName>
</protein>
<dbReference type="SUPFAM" id="SSF53098">
    <property type="entry name" value="Ribonuclease H-like"/>
    <property type="match status" value="1"/>
</dbReference>
<dbReference type="GO" id="GO:0015074">
    <property type="term" value="P:DNA integration"/>
    <property type="evidence" value="ECO:0007669"/>
    <property type="project" value="InterPro"/>
</dbReference>
<dbReference type="AlphaFoldDB" id="A0AAV8ZDT3"/>
<dbReference type="Pfam" id="PF00665">
    <property type="entry name" value="rve"/>
    <property type="match status" value="1"/>
</dbReference>
<feature type="domain" description="Integrase catalytic" evidence="1">
    <location>
        <begin position="1"/>
        <end position="96"/>
    </location>
</feature>
<dbReference type="PROSITE" id="PS50994">
    <property type="entry name" value="INTEGRASE"/>
    <property type="match status" value="1"/>
</dbReference>
<organism evidence="2 3">
    <name type="scientific">Aromia moschata</name>
    <dbReference type="NCBI Taxonomy" id="1265417"/>
    <lineage>
        <taxon>Eukaryota</taxon>
        <taxon>Metazoa</taxon>
        <taxon>Ecdysozoa</taxon>
        <taxon>Arthropoda</taxon>
        <taxon>Hexapoda</taxon>
        <taxon>Insecta</taxon>
        <taxon>Pterygota</taxon>
        <taxon>Neoptera</taxon>
        <taxon>Endopterygota</taxon>
        <taxon>Coleoptera</taxon>
        <taxon>Polyphaga</taxon>
        <taxon>Cucujiformia</taxon>
        <taxon>Chrysomeloidea</taxon>
        <taxon>Cerambycidae</taxon>
        <taxon>Cerambycinae</taxon>
        <taxon>Callichromatini</taxon>
        <taxon>Aromia</taxon>
    </lineage>
</organism>
<dbReference type="InterPro" id="IPR001584">
    <property type="entry name" value="Integrase_cat-core"/>
</dbReference>
<evidence type="ECO:0000313" key="2">
    <source>
        <dbReference type="EMBL" id="KAJ8962126.1"/>
    </source>
</evidence>